<dbReference type="Gene3D" id="3.90.420.10">
    <property type="entry name" value="Oxidoreductase, molybdopterin-binding domain"/>
    <property type="match status" value="1"/>
</dbReference>
<keyword evidence="1 3" id="KW-0812">Transmembrane</keyword>
<sequence length="391" mass="41586">MNGPGRSSIARIPREEHFTSRLRSPAVSARIGVWLGICFLVAFVTGLVSHVTQSPSPWFPLPTRPSWGYRVTQGLHVVSGTAAIPLLLVKLWSVFPKLFARLPQGRRNQALVAVERGTIAVLVAASVFQVASGLANSAQWYPWDFRFRATHFALGWVAVGALLVHVAVKLPVIRQALTHGVDDPALDRASATGSSGLTRRGLLHSTWVAAGAAVVLSAGSTVPLLRRVSVFGVRSGEGPAGIPINKSAAAAGVVAAALSPAYRLVVRFGGRTVELTRKDLEALPQTSADLPIACVEGWSASGTWTGVRVSDLLALVDAVDQDVQVVSLQQDGAFRQATLPAHFARDPLTLLALRLNGAELAIDHGYPARLIAPNRPGVLQTKWVARLEVTP</sequence>
<dbReference type="AlphaFoldDB" id="A0A6J4MQA6"/>
<feature type="domain" description="Oxidoreductase molybdopterin-binding" evidence="2">
    <location>
        <begin position="261"/>
        <end position="390"/>
    </location>
</feature>
<dbReference type="InterPro" id="IPR000572">
    <property type="entry name" value="OxRdtase_Mopterin-bd_dom"/>
</dbReference>
<dbReference type="InterPro" id="IPR016174">
    <property type="entry name" value="Di-haem_cyt_TM"/>
</dbReference>
<evidence type="ECO:0000313" key="3">
    <source>
        <dbReference type="EMBL" id="CAA9364311.1"/>
    </source>
</evidence>
<dbReference type="CDD" id="cd00321">
    <property type="entry name" value="SO_family_Moco"/>
    <property type="match status" value="1"/>
</dbReference>
<proteinExistence type="predicted"/>
<gene>
    <name evidence="3" type="ORF">AVDCRST_MAG34-2799</name>
</gene>
<dbReference type="SUPFAM" id="SSF56524">
    <property type="entry name" value="Oxidoreductase molybdopterin-binding domain"/>
    <property type="match status" value="1"/>
</dbReference>
<dbReference type="PANTHER" id="PTHR43032:SF2">
    <property type="entry name" value="BLL0505 PROTEIN"/>
    <property type="match status" value="1"/>
</dbReference>
<evidence type="ECO:0000259" key="2">
    <source>
        <dbReference type="Pfam" id="PF00174"/>
    </source>
</evidence>
<name>A0A6J4MQA6_9ACTN</name>
<dbReference type="GO" id="GO:0016020">
    <property type="term" value="C:membrane"/>
    <property type="evidence" value="ECO:0007669"/>
    <property type="project" value="InterPro"/>
</dbReference>
<evidence type="ECO:0000256" key="1">
    <source>
        <dbReference type="SAM" id="Phobius"/>
    </source>
</evidence>
<reference evidence="3" key="1">
    <citation type="submission" date="2020-02" db="EMBL/GenBank/DDBJ databases">
        <authorList>
            <person name="Meier V. D."/>
        </authorList>
    </citation>
    <scope>NUCLEOTIDE SEQUENCE</scope>
    <source>
        <strain evidence="3">AVDCRST_MAG34</strain>
    </source>
</reference>
<dbReference type="SUPFAM" id="SSF81342">
    <property type="entry name" value="Transmembrane di-heme cytochromes"/>
    <property type="match status" value="1"/>
</dbReference>
<feature type="transmembrane region" description="Helical" evidence="1">
    <location>
        <begin position="151"/>
        <end position="168"/>
    </location>
</feature>
<dbReference type="GO" id="GO:0022904">
    <property type="term" value="P:respiratory electron transport chain"/>
    <property type="evidence" value="ECO:0007669"/>
    <property type="project" value="InterPro"/>
</dbReference>
<protein>
    <submittedName>
        <fullName evidence="3">Transmembrane protein</fullName>
    </submittedName>
</protein>
<accession>A0A6J4MQA6</accession>
<organism evidence="3">
    <name type="scientific">uncultured Nocardioidaceae bacterium</name>
    <dbReference type="NCBI Taxonomy" id="253824"/>
    <lineage>
        <taxon>Bacteria</taxon>
        <taxon>Bacillati</taxon>
        <taxon>Actinomycetota</taxon>
        <taxon>Actinomycetes</taxon>
        <taxon>Propionibacteriales</taxon>
        <taxon>Nocardioidaceae</taxon>
        <taxon>environmental samples</taxon>
    </lineage>
</organism>
<keyword evidence="1" id="KW-0472">Membrane</keyword>
<dbReference type="EMBL" id="CADCUI010000076">
    <property type="protein sequence ID" value="CAA9364311.1"/>
    <property type="molecule type" value="Genomic_DNA"/>
</dbReference>
<keyword evidence="1" id="KW-1133">Transmembrane helix</keyword>
<dbReference type="InterPro" id="IPR036374">
    <property type="entry name" value="OxRdtase_Mopterin-bd_sf"/>
</dbReference>
<feature type="transmembrane region" description="Helical" evidence="1">
    <location>
        <begin position="110"/>
        <end position="131"/>
    </location>
</feature>
<feature type="transmembrane region" description="Helical" evidence="1">
    <location>
        <begin position="31"/>
        <end position="51"/>
    </location>
</feature>
<feature type="transmembrane region" description="Helical" evidence="1">
    <location>
        <begin position="71"/>
        <end position="89"/>
    </location>
</feature>
<dbReference type="PANTHER" id="PTHR43032">
    <property type="entry name" value="PROTEIN-METHIONINE-SULFOXIDE REDUCTASE"/>
    <property type="match status" value="1"/>
</dbReference>
<dbReference type="Pfam" id="PF00174">
    <property type="entry name" value="Oxidored_molyb"/>
    <property type="match status" value="1"/>
</dbReference>